<dbReference type="EMBL" id="LS483460">
    <property type="protein sequence ID" value="SQI00439.1"/>
    <property type="molecule type" value="Genomic_DNA"/>
</dbReference>
<proteinExistence type="predicted"/>
<name>A0A2X4REV3_9CORY</name>
<dbReference type="GO" id="GO:0003677">
    <property type="term" value="F:DNA binding"/>
    <property type="evidence" value="ECO:0007669"/>
    <property type="project" value="InterPro"/>
</dbReference>
<evidence type="ECO:0000313" key="2">
    <source>
        <dbReference type="Proteomes" id="UP000249264"/>
    </source>
</evidence>
<reference evidence="1 2" key="1">
    <citation type="submission" date="2018-06" db="EMBL/GenBank/DDBJ databases">
        <authorList>
            <consortium name="Pathogen Informatics"/>
            <person name="Doyle S."/>
        </authorList>
    </citation>
    <scope>NUCLEOTIDE SEQUENCE [LARGE SCALE GENOMIC DNA]</scope>
    <source>
        <strain evidence="1 2">NCTC10288</strain>
    </source>
</reference>
<dbReference type="Gene3D" id="1.10.10.10">
    <property type="entry name" value="Winged helix-like DNA-binding domain superfamily/Winged helix DNA-binding domain"/>
    <property type="match status" value="1"/>
</dbReference>
<dbReference type="SUPFAM" id="SSF46894">
    <property type="entry name" value="C-terminal effector domain of the bipartite response regulators"/>
    <property type="match status" value="1"/>
</dbReference>
<gene>
    <name evidence="1" type="ORF">NCTC10288_01751</name>
</gene>
<dbReference type="Proteomes" id="UP000249264">
    <property type="component" value="Chromosome 1"/>
</dbReference>
<sequence>MPEMMPIHMAPLSRIGQFCTLYVSKTLTAPAPVDSRGSLSQRAIQQINSLPITLGRVVSDLDRFRNEGRHKRKTTVAWTQTTKPRDESERLAGDRELYEVLREQGFQGRDYDDFEIEIMGYGFACIKKWIMTKELLAKCREKLDFVPNDEDVRLDLLTPDEVEEIAEDIVVESVLVFREHALVGGKWSPSGGASLKTFFVGRCLMEACKVLKRRARELKRTARYIQEVEENELLQLPSREMPLETQFELDDELRHITGLLSDKELEVARLRADGLSAREIADRLETFPHSVNKALERVRAKARKHRNEGGVA</sequence>
<dbReference type="GO" id="GO:0006355">
    <property type="term" value="P:regulation of DNA-templated transcription"/>
    <property type="evidence" value="ECO:0007669"/>
    <property type="project" value="InterPro"/>
</dbReference>
<dbReference type="InterPro" id="IPR036388">
    <property type="entry name" value="WH-like_DNA-bd_sf"/>
</dbReference>
<protein>
    <submittedName>
        <fullName evidence="1">ATP-dependent transcriptional regulator</fullName>
    </submittedName>
</protein>
<evidence type="ECO:0000313" key="1">
    <source>
        <dbReference type="EMBL" id="SQI00439.1"/>
    </source>
</evidence>
<dbReference type="KEGG" id="cmin:NCTC10288_01751"/>
<dbReference type="AlphaFoldDB" id="A0A2X4REV3"/>
<organism evidence="1 2">
    <name type="scientific">Corynebacterium minutissimum</name>
    <dbReference type="NCBI Taxonomy" id="38301"/>
    <lineage>
        <taxon>Bacteria</taxon>
        <taxon>Bacillati</taxon>
        <taxon>Actinomycetota</taxon>
        <taxon>Actinomycetes</taxon>
        <taxon>Mycobacteriales</taxon>
        <taxon>Corynebacteriaceae</taxon>
        <taxon>Corynebacterium</taxon>
    </lineage>
</organism>
<accession>A0A2X4REV3</accession>
<dbReference type="InterPro" id="IPR016032">
    <property type="entry name" value="Sig_transdc_resp-reg_C-effctor"/>
</dbReference>